<dbReference type="Proteomes" id="UP000324800">
    <property type="component" value="Unassembled WGS sequence"/>
</dbReference>
<reference evidence="2 3" key="1">
    <citation type="submission" date="2019-03" db="EMBL/GenBank/DDBJ databases">
        <title>Single cell metagenomics reveals metabolic interactions within the superorganism composed of flagellate Streblomastix strix and complex community of Bacteroidetes bacteria on its surface.</title>
        <authorList>
            <person name="Treitli S.C."/>
            <person name="Kolisko M."/>
            <person name="Husnik F."/>
            <person name="Keeling P."/>
            <person name="Hampl V."/>
        </authorList>
    </citation>
    <scope>NUCLEOTIDE SEQUENCE [LARGE SCALE GENOMIC DNA]</scope>
    <source>
        <strain evidence="2">ST1C</strain>
    </source>
</reference>
<proteinExistence type="predicted"/>
<feature type="compositionally biased region" description="Basic and acidic residues" evidence="1">
    <location>
        <begin position="29"/>
        <end position="50"/>
    </location>
</feature>
<evidence type="ECO:0000313" key="2">
    <source>
        <dbReference type="EMBL" id="KAA6360620.1"/>
    </source>
</evidence>
<dbReference type="AlphaFoldDB" id="A0A5J4TRM6"/>
<organism evidence="2 3">
    <name type="scientific">Streblomastix strix</name>
    <dbReference type="NCBI Taxonomy" id="222440"/>
    <lineage>
        <taxon>Eukaryota</taxon>
        <taxon>Metamonada</taxon>
        <taxon>Preaxostyla</taxon>
        <taxon>Oxymonadida</taxon>
        <taxon>Streblomastigidae</taxon>
        <taxon>Streblomastix</taxon>
    </lineage>
</organism>
<feature type="region of interest" description="Disordered" evidence="1">
    <location>
        <begin position="1"/>
        <end position="79"/>
    </location>
</feature>
<sequence length="139" mass="16098">METARQYKRNLLKKEKKLNKEISQISKTFNKENKDHEQDPNDNDKSKDDQSIGDQSDSTSSDSSTSSSNDNTNTINPLPYSIVPFIPPSMFRCEYDPVDEYDFHNDVDADDELVRVQKIINRFVERLEVDGISEHFTFS</sequence>
<accession>A0A5J4TRM6</accession>
<evidence type="ECO:0000256" key="1">
    <source>
        <dbReference type="SAM" id="MobiDB-lite"/>
    </source>
</evidence>
<dbReference type="EMBL" id="SNRW01026690">
    <property type="protein sequence ID" value="KAA6360620.1"/>
    <property type="molecule type" value="Genomic_DNA"/>
</dbReference>
<feature type="compositionally biased region" description="Low complexity" evidence="1">
    <location>
        <begin position="52"/>
        <end position="76"/>
    </location>
</feature>
<protein>
    <submittedName>
        <fullName evidence="2">Uncharacterized protein</fullName>
    </submittedName>
</protein>
<comment type="caution">
    <text evidence="2">The sequence shown here is derived from an EMBL/GenBank/DDBJ whole genome shotgun (WGS) entry which is preliminary data.</text>
</comment>
<name>A0A5J4TRM6_9EUKA</name>
<feature type="compositionally biased region" description="Basic residues" evidence="1">
    <location>
        <begin position="1"/>
        <end position="17"/>
    </location>
</feature>
<evidence type="ECO:0000313" key="3">
    <source>
        <dbReference type="Proteomes" id="UP000324800"/>
    </source>
</evidence>
<gene>
    <name evidence="2" type="ORF">EZS28_043853</name>
</gene>